<keyword evidence="3" id="KW-1185">Reference proteome</keyword>
<evidence type="ECO:0000256" key="1">
    <source>
        <dbReference type="SAM" id="SignalP"/>
    </source>
</evidence>
<protein>
    <submittedName>
        <fullName evidence="2">Uncharacterized protein</fullName>
    </submittedName>
</protein>
<feature type="chain" id="PRO_5037197111" evidence="1">
    <location>
        <begin position="25"/>
        <end position="175"/>
    </location>
</feature>
<reference evidence="2" key="1">
    <citation type="submission" date="2020-11" db="EMBL/GenBank/DDBJ databases">
        <authorList>
            <person name="Kim M.K."/>
        </authorList>
    </citation>
    <scope>NUCLEOTIDE SEQUENCE</scope>
    <source>
        <strain evidence="2">BT350</strain>
    </source>
</reference>
<proteinExistence type="predicted"/>
<gene>
    <name evidence="2" type="ORF">I2H38_02890</name>
</gene>
<name>A0A931BJF4_9HYPH</name>
<evidence type="ECO:0000313" key="2">
    <source>
        <dbReference type="EMBL" id="MBF9232321.1"/>
    </source>
</evidence>
<dbReference type="RefSeq" id="WP_196270281.1">
    <property type="nucleotide sequence ID" value="NZ_JADQDO010000001.1"/>
</dbReference>
<dbReference type="AlphaFoldDB" id="A0A931BJF4"/>
<dbReference type="Proteomes" id="UP000599312">
    <property type="component" value="Unassembled WGS sequence"/>
</dbReference>
<organism evidence="2 3">
    <name type="scientific">Microvirga alba</name>
    <dbReference type="NCBI Taxonomy" id="2791025"/>
    <lineage>
        <taxon>Bacteria</taxon>
        <taxon>Pseudomonadati</taxon>
        <taxon>Pseudomonadota</taxon>
        <taxon>Alphaproteobacteria</taxon>
        <taxon>Hyphomicrobiales</taxon>
        <taxon>Methylobacteriaceae</taxon>
        <taxon>Microvirga</taxon>
    </lineage>
</organism>
<accession>A0A931BJF4</accession>
<comment type="caution">
    <text evidence="2">The sequence shown here is derived from an EMBL/GenBank/DDBJ whole genome shotgun (WGS) entry which is preliminary data.</text>
</comment>
<evidence type="ECO:0000313" key="3">
    <source>
        <dbReference type="Proteomes" id="UP000599312"/>
    </source>
</evidence>
<keyword evidence="1" id="KW-0732">Signal</keyword>
<feature type="signal peptide" evidence="1">
    <location>
        <begin position="1"/>
        <end position="24"/>
    </location>
</feature>
<dbReference type="EMBL" id="JADQDO010000001">
    <property type="protein sequence ID" value="MBF9232321.1"/>
    <property type="molecule type" value="Genomic_DNA"/>
</dbReference>
<sequence>MKSNRKTSVLLVSWLIFPFMQSIASRANDEIYSRSQWKEMDNGSFYAGENRSEEIFIDKYYRNNFNNHSYYLYMFYFKLNDEKHIISFENKNGPYDDFLIKSGFECLSNEFILNVTNAFPKLIRIKNSLGESNTTIDMLELEYNDQSIPGQTRLSFGLKSSRKIPKICKIEEILK</sequence>